<protein>
    <recommendedName>
        <fullName evidence="4">Large ribosomal subunit protein bL34m</fullName>
    </recommendedName>
    <alternativeName>
        <fullName evidence="5">39S ribosomal protein L34, mitochondrial</fullName>
    </alternativeName>
</protein>
<dbReference type="InterPro" id="IPR000271">
    <property type="entry name" value="Ribosomal_bL34"/>
</dbReference>
<dbReference type="GO" id="GO:0005762">
    <property type="term" value="C:mitochondrial large ribosomal subunit"/>
    <property type="evidence" value="ECO:0007669"/>
    <property type="project" value="TreeGrafter"/>
</dbReference>
<dbReference type="AlphaFoldDB" id="A0A8K0C8B8"/>
<evidence type="ECO:0000313" key="7">
    <source>
        <dbReference type="Proteomes" id="UP000801492"/>
    </source>
</evidence>
<dbReference type="GO" id="GO:0006412">
    <property type="term" value="P:translation"/>
    <property type="evidence" value="ECO:0007669"/>
    <property type="project" value="InterPro"/>
</dbReference>
<evidence type="ECO:0000256" key="1">
    <source>
        <dbReference type="ARBA" id="ARBA00010111"/>
    </source>
</evidence>
<keyword evidence="7" id="KW-1185">Reference proteome</keyword>
<proteinExistence type="inferred from homology"/>
<dbReference type="GO" id="GO:0003735">
    <property type="term" value="F:structural constituent of ribosome"/>
    <property type="evidence" value="ECO:0007669"/>
    <property type="project" value="InterPro"/>
</dbReference>
<dbReference type="PANTHER" id="PTHR14503">
    <property type="entry name" value="MITOCHONDRIAL RIBOSOMAL PROTEIN 34 FAMILY MEMBER"/>
    <property type="match status" value="1"/>
</dbReference>
<evidence type="ECO:0000313" key="6">
    <source>
        <dbReference type="EMBL" id="KAF2882845.1"/>
    </source>
</evidence>
<accession>A0A8K0C8B8</accession>
<name>A0A8K0C8B8_IGNLU</name>
<evidence type="ECO:0000256" key="3">
    <source>
        <dbReference type="ARBA" id="ARBA00023274"/>
    </source>
</evidence>
<gene>
    <name evidence="6" type="ORF">ILUMI_23357</name>
</gene>
<reference evidence="6" key="1">
    <citation type="submission" date="2019-08" db="EMBL/GenBank/DDBJ databases">
        <title>The genome of the North American firefly Photinus pyralis.</title>
        <authorList>
            <consortium name="Photinus pyralis genome working group"/>
            <person name="Fallon T.R."/>
            <person name="Sander Lower S.E."/>
            <person name="Weng J.-K."/>
        </authorList>
    </citation>
    <scope>NUCLEOTIDE SEQUENCE</scope>
    <source>
        <strain evidence="6">TRF0915ILg1</strain>
        <tissue evidence="6">Whole body</tissue>
    </source>
</reference>
<dbReference type="EMBL" id="VTPC01090587">
    <property type="protein sequence ID" value="KAF2882845.1"/>
    <property type="molecule type" value="Genomic_DNA"/>
</dbReference>
<dbReference type="Pfam" id="PF00468">
    <property type="entry name" value="Ribosomal_L34"/>
    <property type="match status" value="1"/>
</dbReference>
<organism evidence="6 7">
    <name type="scientific">Ignelater luminosus</name>
    <name type="common">Cucubano</name>
    <name type="synonym">Pyrophorus luminosus</name>
    <dbReference type="NCBI Taxonomy" id="2038154"/>
    <lineage>
        <taxon>Eukaryota</taxon>
        <taxon>Metazoa</taxon>
        <taxon>Ecdysozoa</taxon>
        <taxon>Arthropoda</taxon>
        <taxon>Hexapoda</taxon>
        <taxon>Insecta</taxon>
        <taxon>Pterygota</taxon>
        <taxon>Neoptera</taxon>
        <taxon>Endopterygota</taxon>
        <taxon>Coleoptera</taxon>
        <taxon>Polyphaga</taxon>
        <taxon>Elateriformia</taxon>
        <taxon>Elateroidea</taxon>
        <taxon>Elateridae</taxon>
        <taxon>Agrypninae</taxon>
        <taxon>Pyrophorini</taxon>
        <taxon>Ignelater</taxon>
    </lineage>
</organism>
<dbReference type="FunFam" id="1.10.287.3980:FF:000001">
    <property type="entry name" value="Mitochondrial ribosomal protein L34"/>
    <property type="match status" value="1"/>
</dbReference>
<evidence type="ECO:0000256" key="5">
    <source>
        <dbReference type="ARBA" id="ARBA00035434"/>
    </source>
</evidence>
<comment type="similarity">
    <text evidence="1">Belongs to the bacterial ribosomal protein bL34 family.</text>
</comment>
<dbReference type="Proteomes" id="UP000801492">
    <property type="component" value="Unassembled WGS sequence"/>
</dbReference>
<dbReference type="OrthoDB" id="431691at2759"/>
<sequence>MLLALGRLSASVTNVVQYAGTRLLGVTSNFHSLAVENPVLPKPGGLFSIAVRYNIRNHFPRPCERKRIKRHGWNKRMSTPGGQRIIMRRILKGTHILTH</sequence>
<dbReference type="Gene3D" id="1.10.287.3980">
    <property type="match status" value="1"/>
</dbReference>
<comment type="caution">
    <text evidence="6">The sequence shown here is derived from an EMBL/GenBank/DDBJ whole genome shotgun (WGS) entry which is preliminary data.</text>
</comment>
<evidence type="ECO:0000256" key="4">
    <source>
        <dbReference type="ARBA" id="ARBA00035274"/>
    </source>
</evidence>
<keyword evidence="3" id="KW-0687">Ribonucleoprotein</keyword>
<evidence type="ECO:0000256" key="2">
    <source>
        <dbReference type="ARBA" id="ARBA00022980"/>
    </source>
</evidence>
<dbReference type="PANTHER" id="PTHR14503:SF4">
    <property type="entry name" value="LARGE RIBOSOMAL SUBUNIT PROTEIN BL34M"/>
    <property type="match status" value="1"/>
</dbReference>
<keyword evidence="2" id="KW-0689">Ribosomal protein</keyword>